<accession>A0A0A6S4R2</accession>
<reference evidence="1 2" key="1">
    <citation type="journal article" date="2016" name="Front. Microbiol.">
        <title>Single-Cell (Meta-)Genomics of a Dimorphic Candidatus Thiomargarita nelsonii Reveals Genomic Plasticity.</title>
        <authorList>
            <person name="Flood B.E."/>
            <person name="Fliss P."/>
            <person name="Jones D.S."/>
            <person name="Dick G.J."/>
            <person name="Jain S."/>
            <person name="Kaster A.K."/>
            <person name="Winkel M."/>
            <person name="Mussmann M."/>
            <person name="Bailey J."/>
        </authorList>
    </citation>
    <scope>NUCLEOTIDE SEQUENCE [LARGE SCALE GENOMIC DNA]</scope>
    <source>
        <strain evidence="1">Hydrate Ridge</strain>
    </source>
</reference>
<evidence type="ECO:0000313" key="1">
    <source>
        <dbReference type="EMBL" id="KHD11106.1"/>
    </source>
</evidence>
<dbReference type="AlphaFoldDB" id="A0A0A6S4R2"/>
<evidence type="ECO:0000313" key="2">
    <source>
        <dbReference type="Proteomes" id="UP000030428"/>
    </source>
</evidence>
<dbReference type="EMBL" id="JSZA02000033">
    <property type="protein sequence ID" value="KHD11106.1"/>
    <property type="molecule type" value="Genomic_DNA"/>
</dbReference>
<name>A0A0A6S4R2_9GAMM</name>
<proteinExistence type="predicted"/>
<gene>
    <name evidence="1" type="ORF">PN36_10795</name>
</gene>
<organism evidence="1 2">
    <name type="scientific">Candidatus Thiomargarita nelsonii</name>
    <dbReference type="NCBI Taxonomy" id="1003181"/>
    <lineage>
        <taxon>Bacteria</taxon>
        <taxon>Pseudomonadati</taxon>
        <taxon>Pseudomonadota</taxon>
        <taxon>Gammaproteobacteria</taxon>
        <taxon>Thiotrichales</taxon>
        <taxon>Thiotrichaceae</taxon>
        <taxon>Thiomargarita</taxon>
    </lineage>
</organism>
<keyword evidence="2" id="KW-1185">Reference proteome</keyword>
<dbReference type="Proteomes" id="UP000030428">
    <property type="component" value="Unassembled WGS sequence"/>
</dbReference>
<comment type="caution">
    <text evidence="1">The sequence shown here is derived from an EMBL/GenBank/DDBJ whole genome shotgun (WGS) entry which is preliminary data.</text>
</comment>
<protein>
    <submittedName>
        <fullName evidence="1">Uncharacterized protein</fullName>
    </submittedName>
</protein>
<sequence>MLTPIHKLIEIEHLLNKSKKDNSKLLDYRITLRLNLDIDISILLKERDSTILSELERKLKNQKVHLDTITLSDCKTDEFYDYLFSQEKNPNLINLLNKRRYDYLADYENT</sequence>